<keyword evidence="5" id="KW-0732">Signal</keyword>
<name>A0A4R1BFA9_9PROT</name>
<dbReference type="InterPro" id="IPR015170">
    <property type="entry name" value="DUF1924_SHP"/>
</dbReference>
<dbReference type="Pfam" id="PF09086">
    <property type="entry name" value="DUF1924"/>
    <property type="match status" value="1"/>
</dbReference>
<evidence type="ECO:0000313" key="8">
    <source>
        <dbReference type="Proteomes" id="UP000295443"/>
    </source>
</evidence>
<keyword evidence="2 4" id="KW-0479">Metal-binding</keyword>
<reference evidence="7 8" key="1">
    <citation type="submission" date="2019-03" db="EMBL/GenBank/DDBJ databases">
        <title>Genome sequence of Thiobacillaceae bacterium LSR1, a sulfur-oxidizing bacterium isolated from freshwater sediment.</title>
        <authorList>
            <person name="Li S."/>
        </authorList>
    </citation>
    <scope>NUCLEOTIDE SEQUENCE [LARGE SCALE GENOMIC DNA]</scope>
    <source>
        <strain evidence="7 8">LSR1</strain>
    </source>
</reference>
<evidence type="ECO:0000256" key="2">
    <source>
        <dbReference type="ARBA" id="ARBA00022723"/>
    </source>
</evidence>
<sequence length="131" mass="13932">MRPYLLLLGLAVAPSLWAAGPAQFIAEYSAQAGAGFTADAARGKAFAGKNWGVSEKLSSCTACHTENPRNPGRHAVTGKTIQPLSPAVNPERFSDPAKVEKWFKRNCKEVVGRACSPAEKADFIQFVAGAQ</sequence>
<dbReference type="Gene3D" id="1.10.760.10">
    <property type="entry name" value="Cytochrome c-like domain"/>
    <property type="match status" value="1"/>
</dbReference>
<evidence type="ECO:0000256" key="5">
    <source>
        <dbReference type="SAM" id="SignalP"/>
    </source>
</evidence>
<comment type="caution">
    <text evidence="7">The sequence shown here is derived from an EMBL/GenBank/DDBJ whole genome shotgun (WGS) entry which is preliminary data.</text>
</comment>
<dbReference type="PROSITE" id="PS51007">
    <property type="entry name" value="CYTC"/>
    <property type="match status" value="1"/>
</dbReference>
<dbReference type="SUPFAM" id="SSF46626">
    <property type="entry name" value="Cytochrome c"/>
    <property type="match status" value="1"/>
</dbReference>
<accession>A0A4R1BFA9</accession>
<dbReference type="RefSeq" id="WP_131445587.1">
    <property type="nucleotide sequence ID" value="NZ_SJZB01000022.1"/>
</dbReference>
<feature type="chain" id="PRO_5020474276" evidence="5">
    <location>
        <begin position="19"/>
        <end position="131"/>
    </location>
</feature>
<dbReference type="GO" id="GO:0020037">
    <property type="term" value="F:heme binding"/>
    <property type="evidence" value="ECO:0007669"/>
    <property type="project" value="InterPro"/>
</dbReference>
<keyword evidence="3 4" id="KW-0408">Iron</keyword>
<dbReference type="AlphaFoldDB" id="A0A4R1BFA9"/>
<dbReference type="InterPro" id="IPR009056">
    <property type="entry name" value="Cyt_c-like_dom"/>
</dbReference>
<keyword evidence="1 4" id="KW-0349">Heme</keyword>
<evidence type="ECO:0000256" key="4">
    <source>
        <dbReference type="PROSITE-ProRule" id="PRU00433"/>
    </source>
</evidence>
<evidence type="ECO:0000256" key="3">
    <source>
        <dbReference type="ARBA" id="ARBA00023004"/>
    </source>
</evidence>
<protein>
    <submittedName>
        <fullName evidence="7">DUF1924 domain-containing protein</fullName>
    </submittedName>
</protein>
<dbReference type="Proteomes" id="UP000295443">
    <property type="component" value="Unassembled WGS sequence"/>
</dbReference>
<evidence type="ECO:0000256" key="1">
    <source>
        <dbReference type="ARBA" id="ARBA00022617"/>
    </source>
</evidence>
<evidence type="ECO:0000313" key="7">
    <source>
        <dbReference type="EMBL" id="TCJ15794.1"/>
    </source>
</evidence>
<organism evidence="7 8">
    <name type="scientific">Parasulfuritortus cantonensis</name>
    <dbReference type="NCBI Taxonomy" id="2528202"/>
    <lineage>
        <taxon>Bacteria</taxon>
        <taxon>Pseudomonadati</taxon>
        <taxon>Pseudomonadota</taxon>
        <taxon>Betaproteobacteria</taxon>
        <taxon>Nitrosomonadales</taxon>
        <taxon>Thiobacillaceae</taxon>
        <taxon>Parasulfuritortus</taxon>
    </lineage>
</organism>
<feature type="signal peptide" evidence="5">
    <location>
        <begin position="1"/>
        <end position="18"/>
    </location>
</feature>
<proteinExistence type="predicted"/>
<dbReference type="GO" id="GO:0009055">
    <property type="term" value="F:electron transfer activity"/>
    <property type="evidence" value="ECO:0007669"/>
    <property type="project" value="InterPro"/>
</dbReference>
<dbReference type="OrthoDB" id="5295318at2"/>
<evidence type="ECO:0000259" key="6">
    <source>
        <dbReference type="PROSITE" id="PS51007"/>
    </source>
</evidence>
<gene>
    <name evidence="7" type="ORF">EZJ19_06140</name>
</gene>
<feature type="domain" description="Cytochrome c" evidence="6">
    <location>
        <begin position="38"/>
        <end position="131"/>
    </location>
</feature>
<dbReference type="GO" id="GO:0046872">
    <property type="term" value="F:metal ion binding"/>
    <property type="evidence" value="ECO:0007669"/>
    <property type="project" value="UniProtKB-KW"/>
</dbReference>
<keyword evidence="8" id="KW-1185">Reference proteome</keyword>
<dbReference type="InterPro" id="IPR036909">
    <property type="entry name" value="Cyt_c-like_dom_sf"/>
</dbReference>
<dbReference type="EMBL" id="SJZB01000022">
    <property type="protein sequence ID" value="TCJ15794.1"/>
    <property type="molecule type" value="Genomic_DNA"/>
</dbReference>